<evidence type="ECO:0000313" key="2">
    <source>
        <dbReference type="Proteomes" id="UP000004597"/>
    </source>
</evidence>
<keyword evidence="2" id="KW-1185">Reference proteome</keyword>
<sequence>MVSFIYKELAIGFGVSTRTIHRYLSSEYKKNLFKLVSSKVVVLIDTTWGRRSGVVIMKNHISGRVLWYKFIDKKETIADYREDISFHILSCMDIMF</sequence>
<dbReference type="Proteomes" id="UP000004597">
    <property type="component" value="Unassembled WGS sequence"/>
</dbReference>
<dbReference type="STRING" id="857291.HMPREF9138_01079"/>
<evidence type="ECO:0000313" key="1">
    <source>
        <dbReference type="EMBL" id="EHG16382.1"/>
    </source>
</evidence>
<protein>
    <submittedName>
        <fullName evidence="1">Uncharacterized protein</fullName>
    </submittedName>
</protein>
<gene>
    <name evidence="1" type="ORF">HMPREF9138_01079</name>
</gene>
<dbReference type="EMBL" id="AFXP01000008">
    <property type="protein sequence ID" value="EHG16382.1"/>
    <property type="molecule type" value="Genomic_DNA"/>
</dbReference>
<name>G6AG52_9BACT</name>
<comment type="caution">
    <text evidence="1">The sequence shown here is derived from an EMBL/GenBank/DDBJ whole genome shotgun (WGS) entry which is preliminary data.</text>
</comment>
<dbReference type="AlphaFoldDB" id="G6AG52"/>
<reference evidence="1 2" key="1">
    <citation type="submission" date="2011-10" db="EMBL/GenBank/DDBJ databases">
        <title>The Genome Sequence of Prevotella histicola F0411.</title>
        <authorList>
            <consortium name="The Broad Institute Genome Sequencing Platform"/>
            <person name="Earl A."/>
            <person name="Ward D."/>
            <person name="Feldgarden M."/>
            <person name="Gevers D."/>
            <person name="Izard J."/>
            <person name="Ganesan A."/>
            <person name="Blanton J.M."/>
            <person name="Baranova O.V."/>
            <person name="Tanner A.C."/>
            <person name="Mathney J.M.J."/>
            <person name="Dewhirst F.E."/>
            <person name="Young S.K."/>
            <person name="Zeng Q."/>
            <person name="Gargeya S."/>
            <person name="Fitzgerald M."/>
            <person name="Haas B."/>
            <person name="Abouelleil A."/>
            <person name="Alvarado L."/>
            <person name="Arachchi H.M."/>
            <person name="Berlin A."/>
            <person name="Brown A."/>
            <person name="Chapman S.B."/>
            <person name="Chen Z."/>
            <person name="Dunbar C."/>
            <person name="Freedman E."/>
            <person name="Gearin G."/>
            <person name="Gellesch M."/>
            <person name="Goldberg J."/>
            <person name="Griggs A."/>
            <person name="Gujja S."/>
            <person name="Heiman D."/>
            <person name="Howarth C."/>
            <person name="Larson L."/>
            <person name="Lui A."/>
            <person name="MacDonald P.J.P."/>
            <person name="Montmayeur A."/>
            <person name="Murphy C."/>
            <person name="Neiman D."/>
            <person name="Pearson M."/>
            <person name="Priest M."/>
            <person name="Roberts A."/>
            <person name="Saif S."/>
            <person name="Shea T."/>
            <person name="Shenoy N."/>
            <person name="Sisk P."/>
            <person name="Stolte C."/>
            <person name="Sykes S."/>
            <person name="Wortman J."/>
            <person name="Nusbaum C."/>
            <person name="Birren B."/>
        </authorList>
    </citation>
    <scope>NUCLEOTIDE SEQUENCE [LARGE SCALE GENOMIC DNA]</scope>
    <source>
        <strain evidence="1 2">F0411</strain>
    </source>
</reference>
<organism evidence="1 2">
    <name type="scientific">Prevotella histicola F0411</name>
    <dbReference type="NCBI Taxonomy" id="857291"/>
    <lineage>
        <taxon>Bacteria</taxon>
        <taxon>Pseudomonadati</taxon>
        <taxon>Bacteroidota</taxon>
        <taxon>Bacteroidia</taxon>
        <taxon>Bacteroidales</taxon>
        <taxon>Prevotellaceae</taxon>
        <taxon>Prevotella</taxon>
    </lineage>
</organism>
<proteinExistence type="predicted"/>
<dbReference type="HOGENOM" id="CLU_175156_0_0_10"/>
<accession>G6AG52</accession>
<dbReference type="PATRIC" id="fig|857291.3.peg.1070"/>